<protein>
    <submittedName>
        <fullName evidence="4">Sugar ABC transporter substrate-binding protein</fullName>
    </submittedName>
</protein>
<dbReference type="SUPFAM" id="SSF53850">
    <property type="entry name" value="Periplasmic binding protein-like II"/>
    <property type="match status" value="1"/>
</dbReference>
<proteinExistence type="inferred from homology"/>
<evidence type="ECO:0000256" key="1">
    <source>
        <dbReference type="ARBA" id="ARBA00004418"/>
    </source>
</evidence>
<dbReference type="CDD" id="cd13585">
    <property type="entry name" value="PBP2_TMBP_like"/>
    <property type="match status" value="1"/>
</dbReference>
<comment type="caution">
    <text evidence="4">The sequence shown here is derived from an EMBL/GenBank/DDBJ whole genome shotgun (WGS) entry which is preliminary data.</text>
</comment>
<comment type="similarity">
    <text evidence="2">Belongs to the bacterial solute-binding protein 1 family.</text>
</comment>
<name>A0ABT0MWY9_9GAMM</name>
<evidence type="ECO:0000256" key="3">
    <source>
        <dbReference type="SAM" id="SignalP"/>
    </source>
</evidence>
<gene>
    <name evidence="4" type="ORF">MFP26_16860</name>
</gene>
<accession>A0ABT0MWY9</accession>
<organism evidence="4 5">
    <name type="scientific">Brenneria tiliae</name>
    <dbReference type="NCBI Taxonomy" id="2914984"/>
    <lineage>
        <taxon>Bacteria</taxon>
        <taxon>Pseudomonadati</taxon>
        <taxon>Pseudomonadota</taxon>
        <taxon>Gammaproteobacteria</taxon>
        <taxon>Enterobacterales</taxon>
        <taxon>Pectobacteriaceae</taxon>
        <taxon>Brenneria</taxon>
    </lineage>
</organism>
<evidence type="ECO:0000256" key="2">
    <source>
        <dbReference type="ARBA" id="ARBA00008520"/>
    </source>
</evidence>
<dbReference type="PANTHER" id="PTHR43649">
    <property type="entry name" value="ARABINOSE-BINDING PROTEIN-RELATED"/>
    <property type="match status" value="1"/>
</dbReference>
<comment type="subcellular location">
    <subcellularLocation>
        <location evidence="1">Periplasm</location>
    </subcellularLocation>
</comment>
<keyword evidence="5" id="KW-1185">Reference proteome</keyword>
<dbReference type="InterPro" id="IPR050490">
    <property type="entry name" value="Bact_solute-bd_prot1"/>
</dbReference>
<dbReference type="RefSeq" id="WP_249245537.1">
    <property type="nucleotide sequence ID" value="NZ_JAKPBZ010000114.1"/>
</dbReference>
<dbReference type="EMBL" id="JAKPBZ010000114">
    <property type="protein sequence ID" value="MCL2894351.1"/>
    <property type="molecule type" value="Genomic_DNA"/>
</dbReference>
<dbReference type="Proteomes" id="UP001203069">
    <property type="component" value="Unassembled WGS sequence"/>
</dbReference>
<keyword evidence="3" id="KW-0732">Signal</keyword>
<dbReference type="Pfam" id="PF01547">
    <property type="entry name" value="SBP_bac_1"/>
    <property type="match status" value="1"/>
</dbReference>
<dbReference type="PANTHER" id="PTHR43649:SF12">
    <property type="entry name" value="DIACETYLCHITOBIOSE BINDING PROTEIN DASA"/>
    <property type="match status" value="1"/>
</dbReference>
<dbReference type="InterPro" id="IPR006059">
    <property type="entry name" value="SBP"/>
</dbReference>
<evidence type="ECO:0000313" key="4">
    <source>
        <dbReference type="EMBL" id="MCL2894351.1"/>
    </source>
</evidence>
<reference evidence="4 5" key="1">
    <citation type="submission" date="2022-02" db="EMBL/GenBank/DDBJ databases">
        <title>Description of Brenneria tiliae sp. nov. isolated from symptomatic Tilia x moltkei and Tilia x europaea trees in the UK.</title>
        <authorList>
            <person name="Kile H."/>
        </authorList>
    </citation>
    <scope>NUCLEOTIDE SEQUENCE [LARGE SCALE GENOMIC DNA]</scope>
    <source>
        <strain evidence="4 5">MC1SB4.1</strain>
    </source>
</reference>
<feature type="signal peptide" evidence="3">
    <location>
        <begin position="1"/>
        <end position="26"/>
    </location>
</feature>
<dbReference type="Gene3D" id="3.40.190.10">
    <property type="entry name" value="Periplasmic binding protein-like II"/>
    <property type="match status" value="1"/>
</dbReference>
<feature type="chain" id="PRO_5045838408" evidence="3">
    <location>
        <begin position="27"/>
        <end position="435"/>
    </location>
</feature>
<evidence type="ECO:0000313" key="5">
    <source>
        <dbReference type="Proteomes" id="UP001203069"/>
    </source>
</evidence>
<sequence length="435" mass="46750">MTATTKVASTLAGVILSLGAAFAVAAAIPAVETLKAPEKTITLNYYGGAIPAERANKIIAEFEKRYPTIKISYHAVPFNSYNETLGARFAQGGVDIFDIDQPQTASYAVRGWEADLTEAFAAKRGLIDPPALQESTIDGKLLNLPYQIGTTFLYYNKKVLKQVGVEFPSNKAGEASTWEWVEATARKAVEAKASAYGITFSTPDMYYYLQPLAESLGGGSGVTGEKQLTPDINNEGWVKALSWYGKLYADGLAPRGVRETALAFANGDSAFFYGGIWNSPTITKNADLDFGIAAAPRFSDGKDATTSGGWALGISALASEEKQQAAALFLDWYLFGDNGGFISADPETENVPTTDATRAVFWKNPTYADPRLAGLQEILTWQAQHSARIRPQTVGGAEFTQLVGAAIGDIINGADAKKTLDATNARLKAAWRKYQ</sequence>